<dbReference type="RefSeq" id="WP_276280273.1">
    <property type="nucleotide sequence ID" value="NZ_CP119809.1"/>
</dbReference>
<name>A0ABD5WMK6_9EURY</name>
<dbReference type="InterPro" id="IPR014729">
    <property type="entry name" value="Rossmann-like_a/b/a_fold"/>
</dbReference>
<accession>A0ABD5WMK6</accession>
<keyword evidence="4" id="KW-1185">Reference proteome</keyword>
<evidence type="ECO:0000256" key="1">
    <source>
        <dbReference type="ARBA" id="ARBA00008791"/>
    </source>
</evidence>
<organism evidence="3 4">
    <name type="scientific">Halorussus caseinilyticus</name>
    <dbReference type="NCBI Taxonomy" id="3034025"/>
    <lineage>
        <taxon>Archaea</taxon>
        <taxon>Methanobacteriati</taxon>
        <taxon>Methanobacteriota</taxon>
        <taxon>Stenosarchaea group</taxon>
        <taxon>Halobacteria</taxon>
        <taxon>Halobacteriales</taxon>
        <taxon>Haladaptataceae</taxon>
        <taxon>Halorussus</taxon>
    </lineage>
</organism>
<evidence type="ECO:0000259" key="2">
    <source>
        <dbReference type="Pfam" id="PF00582"/>
    </source>
</evidence>
<dbReference type="Pfam" id="PF00582">
    <property type="entry name" value="Usp"/>
    <property type="match status" value="1"/>
</dbReference>
<dbReference type="GeneID" id="79304897"/>
<dbReference type="PANTHER" id="PTHR46268:SF15">
    <property type="entry name" value="UNIVERSAL STRESS PROTEIN HP_0031"/>
    <property type="match status" value="1"/>
</dbReference>
<protein>
    <submittedName>
        <fullName evidence="3">Universal stress protein</fullName>
    </submittedName>
</protein>
<sequence>MYQILAAIGTDEDRALEQAQAIADLPRNGDVSVTLFHDFADGNPEGASVHQVAAVRRAVEYLEDEGIEVGYSESSGDAAQAILDTADELDADLLCLAPRERTPAGKALFGSVTQQVILEGSRPTLVVGAGEAGE</sequence>
<comment type="similarity">
    <text evidence="1">Belongs to the universal stress protein A family.</text>
</comment>
<dbReference type="InterPro" id="IPR006016">
    <property type="entry name" value="UspA"/>
</dbReference>
<dbReference type="Gene3D" id="3.40.50.620">
    <property type="entry name" value="HUPs"/>
    <property type="match status" value="1"/>
</dbReference>
<dbReference type="Proteomes" id="UP001596407">
    <property type="component" value="Unassembled WGS sequence"/>
</dbReference>
<dbReference type="SUPFAM" id="SSF52402">
    <property type="entry name" value="Adenine nucleotide alpha hydrolases-like"/>
    <property type="match status" value="1"/>
</dbReference>
<gene>
    <name evidence="3" type="ORF">ACFQJ6_18410</name>
</gene>
<feature type="domain" description="UspA" evidence="2">
    <location>
        <begin position="4"/>
        <end position="127"/>
    </location>
</feature>
<dbReference type="PANTHER" id="PTHR46268">
    <property type="entry name" value="STRESS RESPONSE PROTEIN NHAX"/>
    <property type="match status" value="1"/>
</dbReference>
<dbReference type="AlphaFoldDB" id="A0ABD5WMK6"/>
<evidence type="ECO:0000313" key="3">
    <source>
        <dbReference type="EMBL" id="MFC7081772.1"/>
    </source>
</evidence>
<evidence type="ECO:0000313" key="4">
    <source>
        <dbReference type="Proteomes" id="UP001596407"/>
    </source>
</evidence>
<reference evidence="3 4" key="1">
    <citation type="journal article" date="2019" name="Int. J. Syst. Evol. Microbiol.">
        <title>The Global Catalogue of Microorganisms (GCM) 10K type strain sequencing project: providing services to taxonomists for standard genome sequencing and annotation.</title>
        <authorList>
            <consortium name="The Broad Institute Genomics Platform"/>
            <consortium name="The Broad Institute Genome Sequencing Center for Infectious Disease"/>
            <person name="Wu L."/>
            <person name="Ma J."/>
        </authorList>
    </citation>
    <scope>NUCLEOTIDE SEQUENCE [LARGE SCALE GENOMIC DNA]</scope>
    <source>
        <strain evidence="3 4">DT72</strain>
    </source>
</reference>
<proteinExistence type="inferred from homology"/>
<comment type="caution">
    <text evidence="3">The sequence shown here is derived from an EMBL/GenBank/DDBJ whole genome shotgun (WGS) entry which is preliminary data.</text>
</comment>
<dbReference type="EMBL" id="JBHSZH010000005">
    <property type="protein sequence ID" value="MFC7081772.1"/>
    <property type="molecule type" value="Genomic_DNA"/>
</dbReference>
<dbReference type="CDD" id="cd00293">
    <property type="entry name" value="USP-like"/>
    <property type="match status" value="1"/>
</dbReference>